<accession>A0AB39IM43</accession>
<protein>
    <submittedName>
        <fullName evidence="2">Imm63 family immunity protein</fullName>
    </submittedName>
</protein>
<dbReference type="InterPro" id="IPR028952">
    <property type="entry name" value="Imm63"/>
</dbReference>
<dbReference type="RefSeq" id="WP_226099437.1">
    <property type="nucleotide sequence ID" value="NZ_CP162411.1"/>
</dbReference>
<dbReference type="EMBL" id="CP162411">
    <property type="protein sequence ID" value="XDL16326.1"/>
    <property type="molecule type" value="Genomic_DNA"/>
</dbReference>
<dbReference type="AlphaFoldDB" id="A0AB39IM43"/>
<dbReference type="Pfam" id="PF15599">
    <property type="entry name" value="Imm63"/>
    <property type="match status" value="1"/>
</dbReference>
<organism evidence="2">
    <name type="scientific">Dickeya oryzae</name>
    <dbReference type="NCBI Taxonomy" id="1240404"/>
    <lineage>
        <taxon>Bacteria</taxon>
        <taxon>Pseudomonadati</taxon>
        <taxon>Pseudomonadota</taxon>
        <taxon>Gammaproteobacteria</taxon>
        <taxon>Enterobacterales</taxon>
        <taxon>Pectobacteriaceae</taxon>
        <taxon>Dickeya</taxon>
    </lineage>
</organism>
<gene>
    <name evidence="2" type="ORF">LF923_0008850</name>
</gene>
<evidence type="ECO:0000313" key="2">
    <source>
        <dbReference type="EMBL" id="XDL16326.1"/>
    </source>
</evidence>
<sequence>MKTLEELRQQLIGIGEKLGGGVRPNGYFIIPDAPDGMATPHLEIHDDKYHYVVCERGVEFSRKITSSEDEILYWFVESSVSTIASSLAASECLPNGEFRRLYFKKQYELLKSVNLAWEEKSEEISLISLSVK</sequence>
<evidence type="ECO:0000259" key="1">
    <source>
        <dbReference type="Pfam" id="PF15599"/>
    </source>
</evidence>
<proteinExistence type="predicted"/>
<name>A0AB39IM43_9GAMM</name>
<reference evidence="2" key="1">
    <citation type="submission" date="2024-07" db="EMBL/GenBank/DDBJ databases">
        <authorList>
            <person name="Pedron J."/>
        </authorList>
    </citation>
    <scope>NUCLEOTIDE SEQUENCE</scope>
    <source>
        <strain evidence="2">A642-S2-A17</strain>
    </source>
</reference>
<feature type="domain" description="Immunity protein 63" evidence="1">
    <location>
        <begin position="46"/>
        <end position="123"/>
    </location>
</feature>